<keyword evidence="3" id="KW-1185">Reference proteome</keyword>
<comment type="caution">
    <text evidence="2">The sequence shown here is derived from an EMBL/GenBank/DDBJ whole genome shotgun (WGS) entry which is preliminary data.</text>
</comment>
<evidence type="ECO:0000313" key="3">
    <source>
        <dbReference type="Proteomes" id="UP000813444"/>
    </source>
</evidence>
<evidence type="ECO:0000313" key="2">
    <source>
        <dbReference type="EMBL" id="KAH7328293.1"/>
    </source>
</evidence>
<reference evidence="2" key="1">
    <citation type="journal article" date="2021" name="Nat. Commun.">
        <title>Genetic determinants of endophytism in the Arabidopsis root mycobiome.</title>
        <authorList>
            <person name="Mesny F."/>
            <person name="Miyauchi S."/>
            <person name="Thiergart T."/>
            <person name="Pickel B."/>
            <person name="Atanasova L."/>
            <person name="Karlsson M."/>
            <person name="Huettel B."/>
            <person name="Barry K.W."/>
            <person name="Haridas S."/>
            <person name="Chen C."/>
            <person name="Bauer D."/>
            <person name="Andreopoulos W."/>
            <person name="Pangilinan J."/>
            <person name="LaButti K."/>
            <person name="Riley R."/>
            <person name="Lipzen A."/>
            <person name="Clum A."/>
            <person name="Drula E."/>
            <person name="Henrissat B."/>
            <person name="Kohler A."/>
            <person name="Grigoriev I.V."/>
            <person name="Martin F.M."/>
            <person name="Hacquard S."/>
        </authorList>
    </citation>
    <scope>NUCLEOTIDE SEQUENCE</scope>
    <source>
        <strain evidence="2">MPI-CAGE-CH-0235</strain>
    </source>
</reference>
<evidence type="ECO:0000256" key="1">
    <source>
        <dbReference type="SAM" id="SignalP"/>
    </source>
</evidence>
<organism evidence="2 3">
    <name type="scientific">Stachybotrys elegans</name>
    <dbReference type="NCBI Taxonomy" id="80388"/>
    <lineage>
        <taxon>Eukaryota</taxon>
        <taxon>Fungi</taxon>
        <taxon>Dikarya</taxon>
        <taxon>Ascomycota</taxon>
        <taxon>Pezizomycotina</taxon>
        <taxon>Sordariomycetes</taxon>
        <taxon>Hypocreomycetidae</taxon>
        <taxon>Hypocreales</taxon>
        <taxon>Stachybotryaceae</taxon>
        <taxon>Stachybotrys</taxon>
    </lineage>
</organism>
<protein>
    <recommendedName>
        <fullName evidence="4">Secreted protein</fullName>
    </recommendedName>
</protein>
<keyword evidence="1" id="KW-0732">Signal</keyword>
<feature type="chain" id="PRO_5035437317" description="Secreted protein" evidence="1">
    <location>
        <begin position="16"/>
        <end position="95"/>
    </location>
</feature>
<dbReference type="EMBL" id="JAGPNK010000001">
    <property type="protein sequence ID" value="KAH7328293.1"/>
    <property type="molecule type" value="Genomic_DNA"/>
</dbReference>
<sequence length="95" mass="9627">MCCARALMLGACVQAVVVMQVGLECGDPKPALVSPSPPRVLVFSPVAANASKTGGGGAWASTWLSGTAGQWASRCTKTGTFGERNCLRNSAIAAT</sequence>
<dbReference type="Proteomes" id="UP000813444">
    <property type="component" value="Unassembled WGS sequence"/>
</dbReference>
<proteinExistence type="predicted"/>
<dbReference type="AlphaFoldDB" id="A0A8K0T1R6"/>
<feature type="signal peptide" evidence="1">
    <location>
        <begin position="1"/>
        <end position="15"/>
    </location>
</feature>
<evidence type="ECO:0008006" key="4">
    <source>
        <dbReference type="Google" id="ProtNLM"/>
    </source>
</evidence>
<accession>A0A8K0T1R6</accession>
<gene>
    <name evidence="2" type="ORF">B0I35DRAFT_14266</name>
</gene>
<name>A0A8K0T1R6_9HYPO</name>